<evidence type="ECO:0000256" key="6">
    <source>
        <dbReference type="ARBA" id="ARBA00022694"/>
    </source>
</evidence>
<dbReference type="GO" id="GO:0002949">
    <property type="term" value="P:tRNA threonylcarbamoyladenosine modification"/>
    <property type="evidence" value="ECO:0007669"/>
    <property type="project" value="InterPro"/>
</dbReference>
<organism evidence="13 14">
    <name type="scientific">Candidatus Dojkabacteria bacterium HGW-Dojkabacteria-1</name>
    <dbReference type="NCBI Taxonomy" id="2013761"/>
    <lineage>
        <taxon>Bacteria</taxon>
        <taxon>Candidatus Dojkabacteria</taxon>
    </lineage>
</organism>
<dbReference type="GO" id="GO:0005524">
    <property type="term" value="F:ATP binding"/>
    <property type="evidence" value="ECO:0007669"/>
    <property type="project" value="UniProtKB-KW"/>
</dbReference>
<dbReference type="GO" id="GO:0005737">
    <property type="term" value="C:cytoplasm"/>
    <property type="evidence" value="ECO:0007669"/>
    <property type="project" value="UniProtKB-SubCell"/>
</dbReference>
<dbReference type="InterPro" id="IPR027417">
    <property type="entry name" value="P-loop_NTPase"/>
</dbReference>
<dbReference type="SUPFAM" id="SSF52540">
    <property type="entry name" value="P-loop containing nucleoside triphosphate hydrolases"/>
    <property type="match status" value="1"/>
</dbReference>
<dbReference type="EC" id="2.7.7.87" evidence="3"/>
<dbReference type="Pfam" id="PF01300">
    <property type="entry name" value="Sua5_yciO_yrdC"/>
    <property type="match status" value="1"/>
</dbReference>
<evidence type="ECO:0000256" key="3">
    <source>
        <dbReference type="ARBA" id="ARBA00012584"/>
    </source>
</evidence>
<reference evidence="13 14" key="1">
    <citation type="journal article" date="2017" name="ISME J.">
        <title>Potential for microbial H2 and metal transformations associated with novel bacteria and archaea in deep terrestrial subsurface sediments.</title>
        <authorList>
            <person name="Hernsdorf A.W."/>
            <person name="Amano Y."/>
            <person name="Miyakawa K."/>
            <person name="Ise K."/>
            <person name="Suzuki Y."/>
            <person name="Anantharaman K."/>
            <person name="Probst A."/>
            <person name="Burstein D."/>
            <person name="Thomas B.C."/>
            <person name="Banfield J.F."/>
        </authorList>
    </citation>
    <scope>NUCLEOTIDE SEQUENCE [LARGE SCALE GENOMIC DNA]</scope>
    <source>
        <strain evidence="13">HGW-Dojkabacteria-1</strain>
    </source>
</reference>
<dbReference type="NCBIfam" id="TIGR00057">
    <property type="entry name" value="L-threonylcarbamoyladenylate synthase"/>
    <property type="match status" value="1"/>
</dbReference>
<comment type="subcellular location">
    <subcellularLocation>
        <location evidence="1">Cytoplasm</location>
    </subcellularLocation>
</comment>
<dbReference type="GO" id="GO:0006450">
    <property type="term" value="P:regulation of translational fidelity"/>
    <property type="evidence" value="ECO:0007669"/>
    <property type="project" value="TreeGrafter"/>
</dbReference>
<evidence type="ECO:0000313" key="14">
    <source>
        <dbReference type="Proteomes" id="UP000233417"/>
    </source>
</evidence>
<keyword evidence="7" id="KW-0548">Nucleotidyltransferase</keyword>
<evidence type="ECO:0000256" key="5">
    <source>
        <dbReference type="ARBA" id="ARBA00022679"/>
    </source>
</evidence>
<protein>
    <recommendedName>
        <fullName evidence="10">L-threonylcarbamoyladenylate synthase</fullName>
        <ecNumber evidence="3">2.7.7.87</ecNumber>
    </recommendedName>
    <alternativeName>
        <fullName evidence="10">L-threonylcarbamoyladenylate synthase</fullName>
    </alternativeName>
</protein>
<keyword evidence="5" id="KW-0808">Transferase</keyword>
<dbReference type="InterPro" id="IPR050156">
    <property type="entry name" value="TC-AMP_synthase_SUA5"/>
</dbReference>
<evidence type="ECO:0000256" key="9">
    <source>
        <dbReference type="ARBA" id="ARBA00022840"/>
    </source>
</evidence>
<dbReference type="PANTHER" id="PTHR17490">
    <property type="entry name" value="SUA5"/>
    <property type="match status" value="1"/>
</dbReference>
<evidence type="ECO:0000256" key="7">
    <source>
        <dbReference type="ARBA" id="ARBA00022695"/>
    </source>
</evidence>
<keyword evidence="6" id="KW-0819">tRNA processing</keyword>
<dbReference type="Gene3D" id="3.40.50.300">
    <property type="entry name" value="P-loop containing nucleotide triphosphate hydrolases"/>
    <property type="match status" value="1"/>
</dbReference>
<evidence type="ECO:0000256" key="2">
    <source>
        <dbReference type="ARBA" id="ARBA00007663"/>
    </source>
</evidence>
<dbReference type="PANTHER" id="PTHR17490:SF16">
    <property type="entry name" value="THREONYLCARBAMOYL-AMP SYNTHASE"/>
    <property type="match status" value="1"/>
</dbReference>
<dbReference type="EMBL" id="PHAO01000001">
    <property type="protein sequence ID" value="PKN02693.1"/>
    <property type="molecule type" value="Genomic_DNA"/>
</dbReference>
<dbReference type="InterPro" id="IPR017945">
    <property type="entry name" value="DHBP_synth_RibB-like_a/b_dom"/>
</dbReference>
<dbReference type="GO" id="GO:0003725">
    <property type="term" value="F:double-stranded RNA binding"/>
    <property type="evidence" value="ECO:0007669"/>
    <property type="project" value="InterPro"/>
</dbReference>
<comment type="similarity">
    <text evidence="2">Belongs to the SUA5 family.</text>
</comment>
<name>A0A2N2F3G5_9BACT</name>
<dbReference type="GO" id="GO:0061710">
    <property type="term" value="F:L-threonylcarbamoyladenylate synthase"/>
    <property type="evidence" value="ECO:0007669"/>
    <property type="project" value="UniProtKB-EC"/>
</dbReference>
<proteinExistence type="inferred from homology"/>
<comment type="catalytic activity">
    <reaction evidence="11">
        <text>L-threonine + hydrogencarbonate + ATP = L-threonylcarbamoyladenylate + diphosphate + H2O</text>
        <dbReference type="Rhea" id="RHEA:36407"/>
        <dbReference type="ChEBI" id="CHEBI:15377"/>
        <dbReference type="ChEBI" id="CHEBI:17544"/>
        <dbReference type="ChEBI" id="CHEBI:30616"/>
        <dbReference type="ChEBI" id="CHEBI:33019"/>
        <dbReference type="ChEBI" id="CHEBI:57926"/>
        <dbReference type="ChEBI" id="CHEBI:73682"/>
        <dbReference type="EC" id="2.7.7.87"/>
    </reaction>
</comment>
<sequence length="363" mass="40930">MKRFRLTNNNWDEAIKEAVKVLNEGGLVVYPTETCYGIAVDATNERALSKLLSYKTFRGSKPISVAVANREMAERYVEINEMAENIYKNYLPGPITVVSMSKGVLKPPVVSKQDSTGIRIPDYKFTLKLIESFGRPITATSANVSYKPHPYSIDQLIKDLPKKSESLIDLFLDDGELPKNVPSTILDTTMNTLTVLREGKLKFEDAILQSTLLEEKITKKPEHTSDMGESFTKEYLKDLEGSVVIALSGELGAGKTQFTKGIGVGLGVEELVNSPTYTIINEYEYGSKVLAHMDTWRLMDEDDLNRSGLIEHLEKGNIVVIEWADKFYQELEGICRQKNIPMYKVTFKYISLKEREIKIYGTN</sequence>
<dbReference type="SUPFAM" id="SSF55821">
    <property type="entry name" value="YrdC/RibB"/>
    <property type="match status" value="1"/>
</dbReference>
<keyword evidence="9" id="KW-0067">ATP-binding</keyword>
<dbReference type="InterPro" id="IPR006070">
    <property type="entry name" value="Sua5-like_dom"/>
</dbReference>
<dbReference type="AlphaFoldDB" id="A0A2N2F3G5"/>
<evidence type="ECO:0000259" key="12">
    <source>
        <dbReference type="PROSITE" id="PS51163"/>
    </source>
</evidence>
<evidence type="ECO:0000256" key="1">
    <source>
        <dbReference type="ARBA" id="ARBA00004496"/>
    </source>
</evidence>
<dbReference type="Pfam" id="PF02367">
    <property type="entry name" value="TsaE"/>
    <property type="match status" value="1"/>
</dbReference>
<evidence type="ECO:0000256" key="10">
    <source>
        <dbReference type="ARBA" id="ARBA00029774"/>
    </source>
</evidence>
<comment type="caution">
    <text evidence="13">The sequence shown here is derived from an EMBL/GenBank/DDBJ whole genome shotgun (WGS) entry which is preliminary data.</text>
</comment>
<dbReference type="GO" id="GO:0000049">
    <property type="term" value="F:tRNA binding"/>
    <property type="evidence" value="ECO:0007669"/>
    <property type="project" value="TreeGrafter"/>
</dbReference>
<evidence type="ECO:0000256" key="8">
    <source>
        <dbReference type="ARBA" id="ARBA00022741"/>
    </source>
</evidence>
<evidence type="ECO:0000256" key="4">
    <source>
        <dbReference type="ARBA" id="ARBA00022490"/>
    </source>
</evidence>
<gene>
    <name evidence="13" type="ORF">CVU76_01495</name>
</gene>
<keyword evidence="4" id="KW-0963">Cytoplasm</keyword>
<dbReference type="InterPro" id="IPR003442">
    <property type="entry name" value="T6A_TsaE"/>
</dbReference>
<dbReference type="PROSITE" id="PS51163">
    <property type="entry name" value="YRDC"/>
    <property type="match status" value="1"/>
</dbReference>
<evidence type="ECO:0000256" key="11">
    <source>
        <dbReference type="ARBA" id="ARBA00048366"/>
    </source>
</evidence>
<dbReference type="NCBIfam" id="TIGR00150">
    <property type="entry name" value="T6A_YjeE"/>
    <property type="match status" value="1"/>
</dbReference>
<dbReference type="Proteomes" id="UP000233417">
    <property type="component" value="Unassembled WGS sequence"/>
</dbReference>
<feature type="domain" description="YrdC-like" evidence="12">
    <location>
        <begin position="12"/>
        <end position="201"/>
    </location>
</feature>
<keyword evidence="8" id="KW-0547">Nucleotide-binding</keyword>
<dbReference type="Gene3D" id="3.90.870.10">
    <property type="entry name" value="DHBP synthase"/>
    <property type="match status" value="1"/>
</dbReference>
<accession>A0A2N2F3G5</accession>
<evidence type="ECO:0000313" key="13">
    <source>
        <dbReference type="EMBL" id="PKN02693.1"/>
    </source>
</evidence>